<dbReference type="GeneID" id="29123665"/>
<dbReference type="RefSeq" id="YP_009300814.1">
    <property type="nucleotide sequence ID" value="NC_031226.1"/>
</dbReference>
<dbReference type="EMBL" id="KU963263">
    <property type="protein sequence ID" value="AMS03840.1"/>
    <property type="molecule type" value="Genomic_DNA"/>
</dbReference>
<organism evidence="1 2">
    <name type="scientific">Gordonia phage BaxterFox</name>
    <dbReference type="NCBI Taxonomy" id="1821549"/>
    <lineage>
        <taxon>Viruses</taxon>
        <taxon>Duplodnaviria</taxon>
        <taxon>Heunggongvirae</taxon>
        <taxon>Uroviricota</taxon>
        <taxon>Caudoviricetes</taxon>
        <taxon>Nymbaxtervirinae</taxon>
        <taxon>Baxterfoxvirus</taxon>
        <taxon>Baxterfoxvirus baxterfox</taxon>
        <taxon>Baxtervirus baxterfox</taxon>
    </lineage>
</organism>
<evidence type="ECO:0000313" key="2">
    <source>
        <dbReference type="Proteomes" id="UP000203465"/>
    </source>
</evidence>
<sequence>MAKIESGTGFWLHTPRDVDPRSPSWFNANVGYQIEDGVLRLYFVTTTEHEADKYGNEQTTSNELMAVYGPGGWLKLDFTRGEPQGT</sequence>
<gene>
    <name evidence="1" type="primary">30</name>
    <name evidence="1" type="ORF">SEA_BAXTERFOX_30</name>
</gene>
<dbReference type="KEGG" id="vg:29123665"/>
<proteinExistence type="predicted"/>
<evidence type="ECO:0000313" key="1">
    <source>
        <dbReference type="EMBL" id="AMS03840.1"/>
    </source>
</evidence>
<reference evidence="2" key="1">
    <citation type="submission" date="2016-03" db="EMBL/GenBank/DDBJ databases">
        <authorList>
            <person name="Ploux O."/>
        </authorList>
    </citation>
    <scope>NUCLEOTIDE SEQUENCE [LARGE SCALE GENOMIC DNA]</scope>
</reference>
<keyword evidence="2" id="KW-1185">Reference proteome</keyword>
<name>A0A142KCK7_9CAUD</name>
<accession>A0A142KCK7</accession>
<dbReference type="Proteomes" id="UP000203465">
    <property type="component" value="Segment"/>
</dbReference>
<protein>
    <submittedName>
        <fullName evidence="1">Uncharacterized protein</fullName>
    </submittedName>
</protein>